<dbReference type="EMBL" id="ATHI01000006">
    <property type="protein sequence ID" value="EPR34744.1"/>
    <property type="molecule type" value="Genomic_DNA"/>
</dbReference>
<dbReference type="InterPro" id="IPR002201">
    <property type="entry name" value="Glyco_trans_9"/>
</dbReference>
<gene>
    <name evidence="3" type="ORF">dsat_2563</name>
</gene>
<evidence type="ECO:0000256" key="2">
    <source>
        <dbReference type="ARBA" id="ARBA00022679"/>
    </source>
</evidence>
<accession>S7ULM4</accession>
<dbReference type="SUPFAM" id="SSF53756">
    <property type="entry name" value="UDP-Glycosyltransferase/glycogen phosphorylase"/>
    <property type="match status" value="1"/>
</dbReference>
<dbReference type="PATRIC" id="fig|1121439.3.peg.964"/>
<dbReference type="InterPro" id="IPR051199">
    <property type="entry name" value="LPS_LOS_Heptosyltrfase"/>
</dbReference>
<dbReference type="OrthoDB" id="9797795at2"/>
<name>S7ULM4_9BACT</name>
<dbReference type="Gene3D" id="3.40.50.2000">
    <property type="entry name" value="Glycogen Phosphorylase B"/>
    <property type="match status" value="2"/>
</dbReference>
<evidence type="ECO:0000313" key="3">
    <source>
        <dbReference type="EMBL" id="EPR34744.1"/>
    </source>
</evidence>
<organism evidence="3 4">
    <name type="scientific">Alkalidesulfovibrio alkalitolerans DSM 16529</name>
    <dbReference type="NCBI Taxonomy" id="1121439"/>
    <lineage>
        <taxon>Bacteria</taxon>
        <taxon>Pseudomonadati</taxon>
        <taxon>Thermodesulfobacteriota</taxon>
        <taxon>Desulfovibrionia</taxon>
        <taxon>Desulfovibrionales</taxon>
        <taxon>Desulfovibrionaceae</taxon>
        <taxon>Alkalidesulfovibrio</taxon>
    </lineage>
</organism>
<evidence type="ECO:0000313" key="4">
    <source>
        <dbReference type="Proteomes" id="UP000014975"/>
    </source>
</evidence>
<reference evidence="3 4" key="1">
    <citation type="journal article" date="2013" name="Genome Announc.">
        <title>Draft genome sequences for three mercury-methylating, sulfate-reducing bacteria.</title>
        <authorList>
            <person name="Brown S.D."/>
            <person name="Hurt R.A.Jr."/>
            <person name="Gilmour C.C."/>
            <person name="Elias D.A."/>
        </authorList>
    </citation>
    <scope>NUCLEOTIDE SEQUENCE [LARGE SCALE GENOMIC DNA]</scope>
    <source>
        <strain evidence="3 4">DSM 16529</strain>
    </source>
</reference>
<dbReference type="GO" id="GO:0008713">
    <property type="term" value="F:ADP-heptose-lipopolysaccharide heptosyltransferase activity"/>
    <property type="evidence" value="ECO:0007669"/>
    <property type="project" value="TreeGrafter"/>
</dbReference>
<dbReference type="STRING" id="1121439.dsat_2563"/>
<dbReference type="Pfam" id="PF01075">
    <property type="entry name" value="Glyco_transf_9"/>
    <property type="match status" value="1"/>
</dbReference>
<dbReference type="AlphaFoldDB" id="S7ULM4"/>
<dbReference type="PANTHER" id="PTHR30160">
    <property type="entry name" value="TETRAACYLDISACCHARIDE 4'-KINASE-RELATED"/>
    <property type="match status" value="1"/>
</dbReference>
<comment type="caution">
    <text evidence="3">The sequence shown here is derived from an EMBL/GenBank/DDBJ whole genome shotgun (WGS) entry which is preliminary data.</text>
</comment>
<protein>
    <submittedName>
        <fullName evidence="3">Glycosyl transferase family 9</fullName>
    </submittedName>
</protein>
<evidence type="ECO:0000256" key="1">
    <source>
        <dbReference type="ARBA" id="ARBA00022676"/>
    </source>
</evidence>
<dbReference type="RefSeq" id="WP_020886448.1">
    <property type="nucleotide sequence ID" value="NZ_ATHI01000006.1"/>
</dbReference>
<sequence>MRLLLVNLTRFGDLVQSQVCITGLAEQGFEVHLAVLDNFSQAARLLRGVTSIRPVPGSRFLFTPGADWRQGLAEFWRFADSLEREVAPEVVANITPSLPGRLLARRFEAARQVGLGLDAEGFARDESPWAAFLQTASRHRGTSPFNVADIFCRVAGLPAPGRPRVLSLAQPEEAVRLKAEELLREAPEAPGGLVALQLGASEDRRRWPLEYFARLGGLLWEKCAALPVLLGGPDETRLAERYAVLAGHPHLSLVGRTTLPELAAVLGLVRLLVSNDTGTMHLAAGMGAPVLAVFLCTAQAFDTGPYQPGALCLEPDMVCHPCAFGAACAHDEACRRAIGPEGVFSAAAARLAGPRWGDAPPPGSRAWITGHDTSGYLALDRLGGGMDDRQAWLLTQRAFYRQFLDGARAPALDGLPPLSGEARAALAATLAEACTVLALLCSQGALLIHSPRPALKTKFLAYWQRLTALLQADPRLAPLGWLLAGQGEEQGGRLPEFLALLERYRDGLGALARHIGQ</sequence>
<dbReference type="Proteomes" id="UP000014975">
    <property type="component" value="Unassembled WGS sequence"/>
</dbReference>
<keyword evidence="4" id="KW-1185">Reference proteome</keyword>
<dbReference type="CDD" id="cd03789">
    <property type="entry name" value="GT9_LPS_heptosyltransferase"/>
    <property type="match status" value="1"/>
</dbReference>
<keyword evidence="2 3" id="KW-0808">Transferase</keyword>
<dbReference type="GO" id="GO:0005829">
    <property type="term" value="C:cytosol"/>
    <property type="evidence" value="ECO:0007669"/>
    <property type="project" value="TreeGrafter"/>
</dbReference>
<dbReference type="GO" id="GO:0009244">
    <property type="term" value="P:lipopolysaccharide core region biosynthetic process"/>
    <property type="evidence" value="ECO:0007669"/>
    <property type="project" value="TreeGrafter"/>
</dbReference>
<dbReference type="eggNOG" id="COG0859">
    <property type="taxonomic scope" value="Bacteria"/>
</dbReference>
<dbReference type="PANTHER" id="PTHR30160:SF7">
    <property type="entry name" value="ADP-HEPTOSE--LPS HEPTOSYLTRANSFERASE 2"/>
    <property type="match status" value="1"/>
</dbReference>
<keyword evidence="1" id="KW-0328">Glycosyltransferase</keyword>
<proteinExistence type="predicted"/>